<evidence type="ECO:0000256" key="3">
    <source>
        <dbReference type="ARBA" id="ARBA00022617"/>
    </source>
</evidence>
<comment type="similarity">
    <text evidence="2">Belongs to the AAA ATPase family. PCH2 subfamily.</text>
</comment>
<evidence type="ECO:0000259" key="14">
    <source>
        <dbReference type="SMART" id="SM00382"/>
    </source>
</evidence>
<dbReference type="PROSITE" id="PS00674">
    <property type="entry name" value="AAA"/>
    <property type="match status" value="1"/>
</dbReference>
<dbReference type="InterPro" id="IPR014314">
    <property type="entry name" value="Succ_DH_cytb556"/>
</dbReference>
<dbReference type="PhylomeDB" id="A0A1B0GC03"/>
<dbReference type="GO" id="GO:0006099">
    <property type="term" value="P:tricarboxylic acid cycle"/>
    <property type="evidence" value="ECO:0007669"/>
    <property type="project" value="InterPro"/>
</dbReference>
<comment type="subcellular location">
    <subcellularLocation>
        <location evidence="1">Membrane</location>
    </subcellularLocation>
</comment>
<evidence type="ECO:0000256" key="2">
    <source>
        <dbReference type="ARBA" id="ARBA00007271"/>
    </source>
</evidence>
<dbReference type="EnsemblMetazoa" id="GMOY010834-RA">
    <property type="protein sequence ID" value="GMOY010834-PA"/>
    <property type="gene ID" value="GMOY010834"/>
</dbReference>
<dbReference type="SUPFAM" id="SSF81343">
    <property type="entry name" value="Fumarate reductase respiratory complex transmembrane subunits"/>
    <property type="match status" value="1"/>
</dbReference>
<dbReference type="GO" id="GO:0005634">
    <property type="term" value="C:nucleus"/>
    <property type="evidence" value="ECO:0007669"/>
    <property type="project" value="TreeGrafter"/>
</dbReference>
<dbReference type="PANTHER" id="PTHR45991:SF1">
    <property type="entry name" value="PACHYTENE CHECKPOINT PROTEIN 2 HOMOLOG"/>
    <property type="match status" value="1"/>
</dbReference>
<accession>A0A1B0GC03</accession>
<dbReference type="InterPro" id="IPR003593">
    <property type="entry name" value="AAA+_ATPase"/>
</dbReference>
<dbReference type="GO" id="GO:0051598">
    <property type="term" value="P:meiotic recombination checkpoint signaling"/>
    <property type="evidence" value="ECO:0007669"/>
    <property type="project" value="TreeGrafter"/>
</dbReference>
<dbReference type="GO" id="GO:0007131">
    <property type="term" value="P:reciprocal meiotic recombination"/>
    <property type="evidence" value="ECO:0007669"/>
    <property type="project" value="TreeGrafter"/>
</dbReference>
<dbReference type="InterPro" id="IPR058249">
    <property type="entry name" value="Pch2_C"/>
</dbReference>
<dbReference type="Proteomes" id="UP000092444">
    <property type="component" value="Unassembled WGS sequence"/>
</dbReference>
<evidence type="ECO:0000256" key="10">
    <source>
        <dbReference type="ARBA" id="ARBA00023136"/>
    </source>
</evidence>
<dbReference type="SUPFAM" id="SSF52540">
    <property type="entry name" value="P-loop containing nucleoside triphosphate hydrolases"/>
    <property type="match status" value="1"/>
</dbReference>
<feature type="domain" description="AAA+ ATPase" evidence="14">
    <location>
        <begin position="298"/>
        <end position="449"/>
    </location>
</feature>
<dbReference type="STRING" id="37546.A0A1B0GC03"/>
<dbReference type="GO" id="GO:0005524">
    <property type="term" value="F:ATP binding"/>
    <property type="evidence" value="ECO:0007669"/>
    <property type="project" value="UniProtKB-KW"/>
</dbReference>
<evidence type="ECO:0000256" key="9">
    <source>
        <dbReference type="ARBA" id="ARBA00023004"/>
    </source>
</evidence>
<dbReference type="InterPro" id="IPR003959">
    <property type="entry name" value="ATPase_AAA_core"/>
</dbReference>
<sequence length="549" mass="61900">MENAVTIKAFQSLEAKVAALVAENRALHEKYKKLAERSNILLHENNNLKAQKNELENKIKRFQTLEEGDTDNDNDMQFSNDEDEEPAEVSCAAESVISDRKKNSNDGPSGSGQQKSAQNNEGREMSPHLTIYEPQLTSLLSIAHRGTGVVLTALISPRLSEMEAPLKESLKRYLTFDQLPFNKTVKFVFEGDDCDILRHVDSILMESANEQGFDVDNVLFHLFTLQRRPMELEMFDSEAGGDSESIPASNHWLLPSPQFIGMWENLLFEPGLKESLLKFALSALALAQHQVDPNVIACNRLLLLHGPPGTGKTSLCKALAQKLSIYARPTFYCTHLIEINSHSLFSKWFSESGKLVMRLFAKIHEIIQDSQNLVCVLIDEVESLAYARNCMSSQEPKDAMRVVNALLTQLDNIKGKPNVLILATSNLAETIDLAFLDRADIKQYIGLPNELAIRKIYESMVYELKRVGILDGGQDEIFENQLLPELIASSQGMSGRSLRKLPFLALTFYDEEDNYRNQPQIRLEVFVRYLLQALKKQKEDHQLMGIVGE</sequence>
<keyword evidence="7 12" id="KW-0067">ATP-binding</keyword>
<dbReference type="Gene3D" id="3.40.50.300">
    <property type="entry name" value="P-loop containing nucleotide triphosphate hydrolases"/>
    <property type="match status" value="1"/>
</dbReference>
<keyword evidence="5" id="KW-0479">Metal-binding</keyword>
<keyword evidence="3" id="KW-0349">Heme</keyword>
<keyword evidence="16" id="KW-1185">Reference proteome</keyword>
<evidence type="ECO:0000313" key="15">
    <source>
        <dbReference type="EnsemblMetazoa" id="GMOY010834-PA"/>
    </source>
</evidence>
<dbReference type="Gene3D" id="1.20.1300.10">
    <property type="entry name" value="Fumarate reductase/succinate dehydrogenase, transmembrane subunit"/>
    <property type="match status" value="1"/>
</dbReference>
<evidence type="ECO:0000256" key="5">
    <source>
        <dbReference type="ARBA" id="ARBA00022723"/>
    </source>
</evidence>
<dbReference type="GO" id="GO:0016887">
    <property type="term" value="F:ATP hydrolysis activity"/>
    <property type="evidence" value="ECO:0007669"/>
    <property type="project" value="InterPro"/>
</dbReference>
<evidence type="ECO:0000256" key="1">
    <source>
        <dbReference type="ARBA" id="ARBA00004370"/>
    </source>
</evidence>
<dbReference type="GO" id="GO:0009055">
    <property type="term" value="F:electron transfer activity"/>
    <property type="evidence" value="ECO:0007669"/>
    <property type="project" value="InterPro"/>
</dbReference>
<evidence type="ECO:0000313" key="16">
    <source>
        <dbReference type="Proteomes" id="UP000092444"/>
    </source>
</evidence>
<dbReference type="InterPro" id="IPR001270">
    <property type="entry name" value="ClpA/B"/>
</dbReference>
<evidence type="ECO:0000256" key="6">
    <source>
        <dbReference type="ARBA" id="ARBA00022741"/>
    </source>
</evidence>
<keyword evidence="9" id="KW-0408">Iron</keyword>
<dbReference type="InterPro" id="IPR034804">
    <property type="entry name" value="SQR/QFR_C/D"/>
</dbReference>
<evidence type="ECO:0000256" key="11">
    <source>
        <dbReference type="ARBA" id="ARBA00023254"/>
    </source>
</evidence>
<name>A0A1B0GC03_GLOMM</name>
<reference evidence="15" key="1">
    <citation type="submission" date="2020-05" db="UniProtKB">
        <authorList>
            <consortium name="EnsemblMetazoa"/>
        </authorList>
    </citation>
    <scope>IDENTIFICATION</scope>
    <source>
        <strain evidence="15">Yale</strain>
    </source>
</reference>
<feature type="compositionally biased region" description="Polar residues" evidence="13">
    <location>
        <begin position="105"/>
        <end position="120"/>
    </location>
</feature>
<dbReference type="InterPro" id="IPR000701">
    <property type="entry name" value="SuccDH_FuR_B_TM-su"/>
</dbReference>
<keyword evidence="4" id="KW-0812">Transmembrane</keyword>
<dbReference type="Pfam" id="PF01127">
    <property type="entry name" value="Sdh_cyt"/>
    <property type="match status" value="1"/>
</dbReference>
<dbReference type="PRINTS" id="PR00300">
    <property type="entry name" value="CLPPROTEASEA"/>
</dbReference>
<dbReference type="PANTHER" id="PTHR45991">
    <property type="entry name" value="PACHYTENE CHECKPOINT PROTEIN 2"/>
    <property type="match status" value="1"/>
</dbReference>
<dbReference type="GO" id="GO:0016020">
    <property type="term" value="C:membrane"/>
    <property type="evidence" value="ECO:0007669"/>
    <property type="project" value="UniProtKB-SubCell"/>
</dbReference>
<evidence type="ECO:0000256" key="4">
    <source>
        <dbReference type="ARBA" id="ARBA00022692"/>
    </source>
</evidence>
<dbReference type="InterPro" id="IPR044539">
    <property type="entry name" value="Pch2-like"/>
</dbReference>
<dbReference type="GO" id="GO:0046872">
    <property type="term" value="F:metal ion binding"/>
    <property type="evidence" value="ECO:0007669"/>
    <property type="project" value="UniProtKB-KW"/>
</dbReference>
<keyword evidence="6 12" id="KW-0547">Nucleotide-binding</keyword>
<dbReference type="VEuPathDB" id="VectorBase:GMOY010834"/>
<evidence type="ECO:0000256" key="7">
    <source>
        <dbReference type="ARBA" id="ARBA00022840"/>
    </source>
</evidence>
<dbReference type="GO" id="GO:0005694">
    <property type="term" value="C:chromosome"/>
    <property type="evidence" value="ECO:0007669"/>
    <property type="project" value="TreeGrafter"/>
</dbReference>
<feature type="compositionally biased region" description="Acidic residues" evidence="13">
    <location>
        <begin position="66"/>
        <end position="87"/>
    </location>
</feature>
<evidence type="ECO:0000256" key="8">
    <source>
        <dbReference type="ARBA" id="ARBA00022989"/>
    </source>
</evidence>
<dbReference type="Pfam" id="PF23242">
    <property type="entry name" value="AAA_lid_TRIP13_C"/>
    <property type="match status" value="1"/>
</dbReference>
<dbReference type="InterPro" id="IPR003960">
    <property type="entry name" value="ATPase_AAA_CS"/>
</dbReference>
<keyword evidence="8" id="KW-1133">Transmembrane helix</keyword>
<dbReference type="CDD" id="cd19508">
    <property type="entry name" value="RecA-like_Pch2-like"/>
    <property type="match status" value="1"/>
</dbReference>
<organism evidence="15 16">
    <name type="scientific">Glossina morsitans morsitans</name>
    <name type="common">Savannah tsetse fly</name>
    <dbReference type="NCBI Taxonomy" id="37546"/>
    <lineage>
        <taxon>Eukaryota</taxon>
        <taxon>Metazoa</taxon>
        <taxon>Ecdysozoa</taxon>
        <taxon>Arthropoda</taxon>
        <taxon>Hexapoda</taxon>
        <taxon>Insecta</taxon>
        <taxon>Pterygota</taxon>
        <taxon>Neoptera</taxon>
        <taxon>Endopterygota</taxon>
        <taxon>Diptera</taxon>
        <taxon>Brachycera</taxon>
        <taxon>Muscomorpha</taxon>
        <taxon>Hippoboscoidea</taxon>
        <taxon>Glossinidae</taxon>
        <taxon>Glossina</taxon>
    </lineage>
</organism>
<dbReference type="CDD" id="cd03499">
    <property type="entry name" value="SQR_TypeC_SdhC"/>
    <property type="match status" value="1"/>
</dbReference>
<dbReference type="SMART" id="SM00382">
    <property type="entry name" value="AAA"/>
    <property type="match status" value="1"/>
</dbReference>
<keyword evidence="11" id="KW-0469">Meiosis</keyword>
<dbReference type="EMBL" id="CCAG010018956">
    <property type="status" value="NOT_ANNOTATED_CDS"/>
    <property type="molecule type" value="Genomic_DNA"/>
</dbReference>
<evidence type="ECO:0000256" key="13">
    <source>
        <dbReference type="SAM" id="MobiDB-lite"/>
    </source>
</evidence>
<protein>
    <recommendedName>
        <fullName evidence="14">AAA+ ATPase domain-containing protein</fullName>
    </recommendedName>
</protein>
<proteinExistence type="inferred from homology"/>
<keyword evidence="10" id="KW-0472">Membrane</keyword>
<dbReference type="Pfam" id="PF00004">
    <property type="entry name" value="AAA"/>
    <property type="match status" value="1"/>
</dbReference>
<feature type="region of interest" description="Disordered" evidence="13">
    <location>
        <begin position="64"/>
        <end position="123"/>
    </location>
</feature>
<dbReference type="AlphaFoldDB" id="A0A1B0GC03"/>
<dbReference type="InterPro" id="IPR027417">
    <property type="entry name" value="P-loop_NTPase"/>
</dbReference>
<evidence type="ECO:0000256" key="12">
    <source>
        <dbReference type="RuleBase" id="RU003651"/>
    </source>
</evidence>